<dbReference type="Proteomes" id="UP000199400">
    <property type="component" value="Unassembled WGS sequence"/>
</dbReference>
<name>A0A1I2IDB5_9BACT</name>
<sequence>MSEVAPDNWQDAVTRRLRTLVRLGPLHRIEAVKVHRDDDLEGIDLRALCLRALDLTIERMGLGTGMTHDELCDELEPIVGRMRPDLSPAERRGVAEAAVLDLLNERDRRREFRERYAAFDGERVVHREICLRLLRESELGDGTIVLKATTEAINIYAGMLEYPVEDAQIAEEAVLRSQIHRGLIADAVKTAQRYRMRSIEYEQKIQAYLETARRDVTQVDWIHEVLAFLAGARAHLEDRQRHDHDLLRSIEDRLDAAGDSDAGALARLRDTVEECYRRHMQLHGRIIPANQDYLREQDRQVFRPRLAASYPDLEADVLRTALELPAGALAALADGLLARFQPPRPPPQLRLCTLIDKLLAPRRASDDTEVAPELADLETVDATRTYFTADDHAVVEDLLTSLPPQELLLSTWFAELRADGVEARLLRLLGLRLLALFGNPDDPLARRYSIRSSGRQFIDPDFSGDDLVLLRKVPTP</sequence>
<evidence type="ECO:0000313" key="1">
    <source>
        <dbReference type="EMBL" id="SFF38521.1"/>
    </source>
</evidence>
<dbReference type="STRING" id="54.SAMN02745121_08519"/>
<accession>A0A1I2IDB5</accession>
<evidence type="ECO:0000313" key="2">
    <source>
        <dbReference type="Proteomes" id="UP000199400"/>
    </source>
</evidence>
<organism evidence="1 2">
    <name type="scientific">Nannocystis exedens</name>
    <dbReference type="NCBI Taxonomy" id="54"/>
    <lineage>
        <taxon>Bacteria</taxon>
        <taxon>Pseudomonadati</taxon>
        <taxon>Myxococcota</taxon>
        <taxon>Polyangia</taxon>
        <taxon>Nannocystales</taxon>
        <taxon>Nannocystaceae</taxon>
        <taxon>Nannocystis</taxon>
    </lineage>
</organism>
<dbReference type="RefSeq" id="WP_143141453.1">
    <property type="nucleotide sequence ID" value="NZ_FOMX01000058.1"/>
</dbReference>
<gene>
    <name evidence="1" type="ORF">SAMN02745121_08519</name>
</gene>
<reference evidence="2" key="1">
    <citation type="submission" date="2016-10" db="EMBL/GenBank/DDBJ databases">
        <authorList>
            <person name="Varghese N."/>
            <person name="Submissions S."/>
        </authorList>
    </citation>
    <scope>NUCLEOTIDE SEQUENCE [LARGE SCALE GENOMIC DNA]</scope>
    <source>
        <strain evidence="2">ATCC 25963</strain>
    </source>
</reference>
<keyword evidence="2" id="KW-1185">Reference proteome</keyword>
<proteinExistence type="predicted"/>
<protein>
    <submittedName>
        <fullName evidence="1">Uncharacterized protein</fullName>
    </submittedName>
</protein>
<dbReference type="AlphaFoldDB" id="A0A1I2IDB5"/>
<dbReference type="EMBL" id="FOMX01000058">
    <property type="protein sequence ID" value="SFF38521.1"/>
    <property type="molecule type" value="Genomic_DNA"/>
</dbReference>
<dbReference type="OrthoDB" id="3959275at2"/>